<dbReference type="PRINTS" id="PR01217">
    <property type="entry name" value="PRICHEXTENSN"/>
</dbReference>
<proteinExistence type="predicted"/>
<keyword evidence="3" id="KW-1185">Reference proteome</keyword>
<dbReference type="HOGENOM" id="CLU_512938_0_0_1"/>
<dbReference type="InParanoid" id="W4K987"/>
<name>W4K987_HETIT</name>
<evidence type="ECO:0000313" key="2">
    <source>
        <dbReference type="EMBL" id="ETW81646.1"/>
    </source>
</evidence>
<gene>
    <name evidence="2" type="ORF">HETIRDRAFT_451386</name>
</gene>
<sequence>MAHRSTAAEGATGSGPNEQAPPILSRSCFVPARPMFCLASDPPIAPNFPAATRLVRHSALDPPSSPPSQPASPRLSSSQSAAVSSRVTLHLLVLRPPPSSHDPSPQPPPTLQILLPSHPITSHTRRHPSYIFHSARTRLASPGKTHSFFPRLISATPRLPCACCHLPLSPSASPAPPHLPPRPRPSPPPLICLRPSPPPSSPSVSSPDSPTAHSDDSPSSVAASFLSLCPSFYRSSVHASRQFGHPPITQSVLLAYVLGSPSQASAAIFALSRDRVWTYGDSKARLLIPASKSAPAEHRLWRARPAIPLLYLDASAVPPTHPHRLWVARLIIYSPRQQRPAASRGGGTCPSQPVPPPPQVPHCQQQHHDLDVHTATVASLPASASLHTRCEREQDRTHAIPHPHHYCALPLPRIHGSSVAYGDTRVHSFPLIPHTAGTHQPLRTCPARCRAPPTALPAHHVAASNAPRFGDPRPAQTTNVIARRGGLFTDASQRQAVASTDARSARRRPTFEAQSRSFIRSLAPLREQARF</sequence>
<protein>
    <submittedName>
        <fullName evidence="2">Uncharacterized protein</fullName>
    </submittedName>
</protein>
<dbReference type="EMBL" id="KI925458">
    <property type="protein sequence ID" value="ETW81646.1"/>
    <property type="molecule type" value="Genomic_DNA"/>
</dbReference>
<evidence type="ECO:0000313" key="3">
    <source>
        <dbReference type="Proteomes" id="UP000030671"/>
    </source>
</evidence>
<dbReference type="Proteomes" id="UP000030671">
    <property type="component" value="Unassembled WGS sequence"/>
</dbReference>
<organism evidence="2 3">
    <name type="scientific">Heterobasidion irregulare (strain TC 32-1)</name>
    <dbReference type="NCBI Taxonomy" id="747525"/>
    <lineage>
        <taxon>Eukaryota</taxon>
        <taxon>Fungi</taxon>
        <taxon>Dikarya</taxon>
        <taxon>Basidiomycota</taxon>
        <taxon>Agaricomycotina</taxon>
        <taxon>Agaricomycetes</taxon>
        <taxon>Russulales</taxon>
        <taxon>Bondarzewiaceae</taxon>
        <taxon>Heterobasidion</taxon>
        <taxon>Heterobasidion annosum species complex</taxon>
    </lineage>
</organism>
<feature type="compositionally biased region" description="Low complexity" evidence="1">
    <location>
        <begin position="71"/>
        <end position="81"/>
    </location>
</feature>
<feature type="region of interest" description="Disordered" evidence="1">
    <location>
        <begin position="1"/>
        <end position="23"/>
    </location>
</feature>
<feature type="region of interest" description="Disordered" evidence="1">
    <location>
        <begin position="339"/>
        <end position="369"/>
    </location>
</feature>
<reference evidence="2 3" key="1">
    <citation type="journal article" date="2012" name="New Phytol.">
        <title>Insight into trade-off between wood decay and parasitism from the genome of a fungal forest pathogen.</title>
        <authorList>
            <person name="Olson A."/>
            <person name="Aerts A."/>
            <person name="Asiegbu F."/>
            <person name="Belbahri L."/>
            <person name="Bouzid O."/>
            <person name="Broberg A."/>
            <person name="Canback B."/>
            <person name="Coutinho P.M."/>
            <person name="Cullen D."/>
            <person name="Dalman K."/>
            <person name="Deflorio G."/>
            <person name="van Diepen L.T."/>
            <person name="Dunand C."/>
            <person name="Duplessis S."/>
            <person name="Durling M."/>
            <person name="Gonthier P."/>
            <person name="Grimwood J."/>
            <person name="Fossdal C.G."/>
            <person name="Hansson D."/>
            <person name="Henrissat B."/>
            <person name="Hietala A."/>
            <person name="Himmelstrand K."/>
            <person name="Hoffmeister D."/>
            <person name="Hogberg N."/>
            <person name="James T.Y."/>
            <person name="Karlsson M."/>
            <person name="Kohler A."/>
            <person name="Kues U."/>
            <person name="Lee Y.H."/>
            <person name="Lin Y.C."/>
            <person name="Lind M."/>
            <person name="Lindquist E."/>
            <person name="Lombard V."/>
            <person name="Lucas S."/>
            <person name="Lunden K."/>
            <person name="Morin E."/>
            <person name="Murat C."/>
            <person name="Park J."/>
            <person name="Raffaello T."/>
            <person name="Rouze P."/>
            <person name="Salamov A."/>
            <person name="Schmutz J."/>
            <person name="Solheim H."/>
            <person name="Stahlberg J."/>
            <person name="Velez H."/>
            <person name="de Vries R.P."/>
            <person name="Wiebenga A."/>
            <person name="Woodward S."/>
            <person name="Yakovlev I."/>
            <person name="Garbelotto M."/>
            <person name="Martin F."/>
            <person name="Grigoriev I.V."/>
            <person name="Stenlid J."/>
        </authorList>
    </citation>
    <scope>NUCLEOTIDE SEQUENCE [LARGE SCALE GENOMIC DNA]</scope>
    <source>
        <strain evidence="2 3">TC 32-1</strain>
    </source>
</reference>
<dbReference type="GeneID" id="20676148"/>
<accession>W4K987</accession>
<feature type="compositionally biased region" description="Pro residues" evidence="1">
    <location>
        <begin position="95"/>
        <end position="110"/>
    </location>
</feature>
<feature type="compositionally biased region" description="Pro residues" evidence="1">
    <location>
        <begin position="173"/>
        <end position="201"/>
    </location>
</feature>
<dbReference type="AlphaFoldDB" id="W4K987"/>
<dbReference type="KEGG" id="hir:HETIRDRAFT_451386"/>
<feature type="region of interest" description="Disordered" evidence="1">
    <location>
        <begin position="94"/>
        <end position="116"/>
    </location>
</feature>
<dbReference type="RefSeq" id="XP_009546276.1">
    <property type="nucleotide sequence ID" value="XM_009547981.1"/>
</dbReference>
<evidence type="ECO:0000256" key="1">
    <source>
        <dbReference type="SAM" id="MobiDB-lite"/>
    </source>
</evidence>
<feature type="region of interest" description="Disordered" evidence="1">
    <location>
        <begin position="173"/>
        <end position="218"/>
    </location>
</feature>
<feature type="region of interest" description="Disordered" evidence="1">
    <location>
        <begin position="58"/>
        <end position="81"/>
    </location>
</feature>